<evidence type="ECO:0000256" key="3">
    <source>
        <dbReference type="SAM" id="SignalP"/>
    </source>
</evidence>
<gene>
    <name evidence="6" type="primary">LOC101894161</name>
</gene>
<dbReference type="GO" id="GO:0006508">
    <property type="term" value="P:proteolysis"/>
    <property type="evidence" value="ECO:0007669"/>
    <property type="project" value="UniProtKB-KW"/>
</dbReference>
<dbReference type="PROSITE" id="PS50240">
    <property type="entry name" value="TRYPSIN_DOM"/>
    <property type="match status" value="1"/>
</dbReference>
<keyword evidence="2" id="KW-0378">Hydrolase</keyword>
<dbReference type="SUPFAM" id="SSF50494">
    <property type="entry name" value="Trypsin-like serine proteases"/>
    <property type="match status" value="1"/>
</dbReference>
<dbReference type="PROSITE" id="PS00134">
    <property type="entry name" value="TRYPSIN_HIS"/>
    <property type="match status" value="1"/>
</dbReference>
<dbReference type="PROSITE" id="PS00135">
    <property type="entry name" value="TRYPSIN_SER"/>
    <property type="match status" value="1"/>
</dbReference>
<keyword evidence="5" id="KW-1185">Reference proteome</keyword>
<dbReference type="Proteomes" id="UP001652621">
    <property type="component" value="Unplaced"/>
</dbReference>
<dbReference type="Pfam" id="PF00089">
    <property type="entry name" value="Trypsin"/>
    <property type="match status" value="1"/>
</dbReference>
<dbReference type="RefSeq" id="XP_058988181.1">
    <property type="nucleotide sequence ID" value="XM_059132198.1"/>
</dbReference>
<dbReference type="InterPro" id="IPR018114">
    <property type="entry name" value="TRYPSIN_HIS"/>
</dbReference>
<reference evidence="6" key="1">
    <citation type="submission" date="2025-08" db="UniProtKB">
        <authorList>
            <consortium name="RefSeq"/>
        </authorList>
    </citation>
    <scope>IDENTIFICATION</scope>
    <source>
        <strain evidence="6">Aabys</strain>
        <tissue evidence="6">Whole body</tissue>
    </source>
</reference>
<organism evidence="5 6">
    <name type="scientific">Musca domestica</name>
    <name type="common">House fly</name>
    <dbReference type="NCBI Taxonomy" id="7370"/>
    <lineage>
        <taxon>Eukaryota</taxon>
        <taxon>Metazoa</taxon>
        <taxon>Ecdysozoa</taxon>
        <taxon>Arthropoda</taxon>
        <taxon>Hexapoda</taxon>
        <taxon>Insecta</taxon>
        <taxon>Pterygota</taxon>
        <taxon>Neoptera</taxon>
        <taxon>Endopterygota</taxon>
        <taxon>Diptera</taxon>
        <taxon>Brachycera</taxon>
        <taxon>Muscomorpha</taxon>
        <taxon>Muscoidea</taxon>
        <taxon>Muscidae</taxon>
        <taxon>Musca</taxon>
    </lineage>
</organism>
<feature type="domain" description="Peptidase S1" evidence="4">
    <location>
        <begin position="148"/>
        <end position="397"/>
    </location>
</feature>
<keyword evidence="2" id="KW-0720">Serine protease</keyword>
<dbReference type="PRINTS" id="PR00722">
    <property type="entry name" value="CHYMOTRYPSIN"/>
</dbReference>
<evidence type="ECO:0000256" key="2">
    <source>
        <dbReference type="RuleBase" id="RU363034"/>
    </source>
</evidence>
<evidence type="ECO:0000313" key="6">
    <source>
        <dbReference type="RefSeq" id="XP_058988181.1"/>
    </source>
</evidence>
<dbReference type="InterPro" id="IPR009003">
    <property type="entry name" value="Peptidase_S1_PA"/>
</dbReference>
<sequence length="404" mass="45887">MKTIVTIFSVILIIHSPLAQRRRNRIQNSRNSNVPFFGIPTPPPLPPLQIPTLPALPSLPLWQPDQMDIFNSIQFELNKGWAMLEELQNQVLQNLRLPIHDSQRSVEYARPRKPKPQRQQNFYNIYRSLEKSYSGNSDVDELQGTTDDFDGRSLVAPGQYPHMAALGFLTTENRIEYKCGGSLISPYYVITAAHCCQVNGDTPVLVKFGIINLKDENENSEIPQTRIISEVILHPLYNTSLHYHDIALLRLQEPIVFTRFVRPIRLWALDRIPYPHVFTMGYGSTSFAKAPTNILTELDLTLVRLQECNQALPADESAPEGIVETQICAKDYVHNRDTCQGDSGGPLQLNLRRRSNRPGFRFYLVGIISYGEVCGSGSPGVYTRVSSYIDWIASIVWPEDFQNF</sequence>
<keyword evidence="1" id="KW-1015">Disulfide bond</keyword>
<dbReference type="CDD" id="cd00190">
    <property type="entry name" value="Tryp_SPc"/>
    <property type="match status" value="1"/>
</dbReference>
<dbReference type="SMART" id="SM00020">
    <property type="entry name" value="Tryp_SPc"/>
    <property type="match status" value="1"/>
</dbReference>
<evidence type="ECO:0000313" key="5">
    <source>
        <dbReference type="Proteomes" id="UP001652621"/>
    </source>
</evidence>
<evidence type="ECO:0000259" key="4">
    <source>
        <dbReference type="PROSITE" id="PS50240"/>
    </source>
</evidence>
<dbReference type="InterPro" id="IPR001314">
    <property type="entry name" value="Peptidase_S1A"/>
</dbReference>
<evidence type="ECO:0000256" key="1">
    <source>
        <dbReference type="ARBA" id="ARBA00023157"/>
    </source>
</evidence>
<name>A0ABM3VQW5_MUSDO</name>
<protein>
    <submittedName>
        <fullName evidence="6">Serine protease snake isoform X2</fullName>
    </submittedName>
</protein>
<dbReference type="InterPro" id="IPR043504">
    <property type="entry name" value="Peptidase_S1_PA_chymotrypsin"/>
</dbReference>
<proteinExistence type="predicted"/>
<feature type="chain" id="PRO_5045353906" evidence="3">
    <location>
        <begin position="20"/>
        <end position="404"/>
    </location>
</feature>
<feature type="signal peptide" evidence="3">
    <location>
        <begin position="1"/>
        <end position="19"/>
    </location>
</feature>
<dbReference type="PANTHER" id="PTHR24258">
    <property type="entry name" value="SERINE PROTEASE-RELATED"/>
    <property type="match status" value="1"/>
</dbReference>
<dbReference type="InterPro" id="IPR001254">
    <property type="entry name" value="Trypsin_dom"/>
</dbReference>
<dbReference type="Gene3D" id="2.40.10.10">
    <property type="entry name" value="Trypsin-like serine proteases"/>
    <property type="match status" value="2"/>
</dbReference>
<accession>A0ABM3VQW5</accession>
<keyword evidence="2 6" id="KW-0645">Protease</keyword>
<dbReference type="PANTHER" id="PTHR24258:SF136">
    <property type="entry name" value="GH06673P-RELATED"/>
    <property type="match status" value="1"/>
</dbReference>
<keyword evidence="3" id="KW-0732">Signal</keyword>
<dbReference type="InterPro" id="IPR033116">
    <property type="entry name" value="TRYPSIN_SER"/>
</dbReference>
<dbReference type="GeneID" id="101894161"/>
<dbReference type="GO" id="GO:0008233">
    <property type="term" value="F:peptidase activity"/>
    <property type="evidence" value="ECO:0007669"/>
    <property type="project" value="UniProtKB-KW"/>
</dbReference>